<feature type="modified residue" description="4-aspartylphosphate" evidence="4">
    <location>
        <position position="1084"/>
    </location>
</feature>
<feature type="domain" description="Histidine kinase" evidence="5">
    <location>
        <begin position="795"/>
        <end position="1014"/>
    </location>
</feature>
<dbReference type="Gene3D" id="3.30.565.10">
    <property type="entry name" value="Histidine kinase-like ATPase, C-terminal domain"/>
    <property type="match status" value="1"/>
</dbReference>
<dbReference type="Pfam" id="PF07495">
    <property type="entry name" value="Y_Y_Y"/>
    <property type="match status" value="1"/>
</dbReference>
<dbReference type="SMART" id="SM00387">
    <property type="entry name" value="HATPase_c"/>
    <property type="match status" value="1"/>
</dbReference>
<evidence type="ECO:0000259" key="6">
    <source>
        <dbReference type="PROSITE" id="PS50110"/>
    </source>
</evidence>
<dbReference type="InterPro" id="IPR036097">
    <property type="entry name" value="HisK_dim/P_sf"/>
</dbReference>
<keyword evidence="7" id="KW-0067">ATP-binding</keyword>
<dbReference type="SUPFAM" id="SSF47384">
    <property type="entry name" value="Homodimeric domain of signal transducing histidine kinase"/>
    <property type="match status" value="1"/>
</dbReference>
<dbReference type="PANTHER" id="PTHR45339">
    <property type="entry name" value="HYBRID SIGNAL TRANSDUCTION HISTIDINE KINASE J"/>
    <property type="match status" value="1"/>
</dbReference>
<feature type="domain" description="Response regulatory" evidence="6">
    <location>
        <begin position="1035"/>
        <end position="1148"/>
    </location>
</feature>
<dbReference type="InterPro" id="IPR015943">
    <property type="entry name" value="WD40/YVTN_repeat-like_dom_sf"/>
</dbReference>
<dbReference type="InterPro" id="IPR011006">
    <property type="entry name" value="CheY-like_superfamily"/>
</dbReference>
<dbReference type="PROSITE" id="PS50109">
    <property type="entry name" value="HIS_KIN"/>
    <property type="match status" value="1"/>
</dbReference>
<dbReference type="Proteomes" id="UP001302072">
    <property type="component" value="Chromosome"/>
</dbReference>
<dbReference type="Gene3D" id="3.40.50.2300">
    <property type="match status" value="1"/>
</dbReference>
<dbReference type="CDD" id="cd00082">
    <property type="entry name" value="HisKA"/>
    <property type="match status" value="1"/>
</dbReference>
<evidence type="ECO:0000256" key="4">
    <source>
        <dbReference type="PROSITE-ProRule" id="PRU00169"/>
    </source>
</evidence>
<dbReference type="PRINTS" id="PR00344">
    <property type="entry name" value="BCTRLSENSOR"/>
</dbReference>
<evidence type="ECO:0000256" key="2">
    <source>
        <dbReference type="ARBA" id="ARBA00012438"/>
    </source>
</evidence>
<dbReference type="GO" id="GO:0005524">
    <property type="term" value="F:ATP binding"/>
    <property type="evidence" value="ECO:0007669"/>
    <property type="project" value="UniProtKB-KW"/>
</dbReference>
<dbReference type="EC" id="2.7.13.3" evidence="2"/>
<dbReference type="InterPro" id="IPR004358">
    <property type="entry name" value="Sig_transdc_His_kin-like_C"/>
</dbReference>
<name>A0ABY9YR70_9GAMM</name>
<keyword evidence="7" id="KW-0547">Nucleotide-binding</keyword>
<dbReference type="SMART" id="SM00388">
    <property type="entry name" value="HisKA"/>
    <property type="match status" value="1"/>
</dbReference>
<evidence type="ECO:0000256" key="3">
    <source>
        <dbReference type="ARBA" id="ARBA00022553"/>
    </source>
</evidence>
<keyword evidence="3 4" id="KW-0597">Phosphoprotein</keyword>
<sequence length="1150" mass="125946">MCLLLLCWPPLLSASVLKLPWPRALGEADGLPTPEIRALEEDATGYLWLASSDGLLRFDGQRFRILHQAEGLPDPELLDVHIDAADRIWLATATQGLAMLGVDRTTFERPDAAAPAAVRSGRVKQVISDTHGRVWAIGDDQDLYVQEATSQVWQRRPLGDGGVRQIEVDRDGAVWAITGTRLWRSDGGDFRWMPLGPDARAPMQSMWVDPAGGIEITAGGQTWGLNPDGQVIAGPHRARTLLRDTDGVVWQQAGTTLQWQRQGMTHPVGLRPDIRDAREPVQIRQLLRDRQGNLWWVSEHRGLWWLPAHWKQFTLLPTPGRFTQQYGIHPVLALAASGRDHAWVAGADGLLQRLDLRNGDVSHPVHFAQAEDQTTSVAVVEDAQERVWLARPGQLLRYDPASQATQHWTLLDLPQAAPYSLQVCERNRVWLAAGSEVRRWTEDGREFHRATAQQLGLSRTDQGRQLLCTGDGGLWVTDPRGPMRWNPASDQFQRFGPADGGAALALAEGDDGSVWVTRDAALEQYRLSSQMSQPLQRISLDQGYPTLRAASLTVDAAGVVWAGATRGLIRVDPGSGDVSLLGVAHGLPAQEVLPRRLVSLGSGALVAAVREGGLLAFDPAVLPLRPAVPVLVVDAMTRRRHDRMMSVPIADGPVSLSTADRNIRVAVTLLGRGDPDRIRHRFRLLGQDPAWVDTGPVGQRIFARLPAGDHVLLVQARHAAGAWSAVRELHLRVVPRWWQTPAGRCVLALLGVALVMALGRLFHAHQTAREARHQARRCRDAAELESLERTRFLARLGRQIRMPMTPVLGWSELLLRSPLSPTQRTQLGSLHQAGQHLLQLTDDALDVASIEANQLHRVMSPFSLEVLLDELHALLMPVAQAKCVALHCSSGLRSGQVLLGDARRLRQILLNLLGNALKFTTRGQVVLTAGTGRDGEGLVICIADTGQGMSAPQVARLFQRFTQVEDARTLAQYGGSGLGLSICRDLAQAMGGHIDVDSEPGRGTRMTVTLPWQQVPGIGSAPEEPAGQCVRRSLRIMVLLPSASVADVVCALLRSNGHQVVGVDDMDSWLTHLDAGPWDLIAADPDMLVGGERLSGRLPWLWPGVTRLALSARADACAEREILAAGFDLFLRLPLTAQRLEAALQRCRRR</sequence>
<gene>
    <name evidence="7" type="ORF">PDM29_02090</name>
</gene>
<evidence type="ECO:0000256" key="1">
    <source>
        <dbReference type="ARBA" id="ARBA00000085"/>
    </source>
</evidence>
<keyword evidence="8" id="KW-1185">Reference proteome</keyword>
<dbReference type="InterPro" id="IPR013783">
    <property type="entry name" value="Ig-like_fold"/>
</dbReference>
<dbReference type="InterPro" id="IPR001789">
    <property type="entry name" value="Sig_transdc_resp-reg_receiver"/>
</dbReference>
<dbReference type="SUPFAM" id="SSF50952">
    <property type="entry name" value="Soluble quinoprotein glucose dehydrogenase"/>
    <property type="match status" value="1"/>
</dbReference>
<dbReference type="Pfam" id="PF02518">
    <property type="entry name" value="HATPase_c"/>
    <property type="match status" value="1"/>
</dbReference>
<evidence type="ECO:0000313" key="8">
    <source>
        <dbReference type="Proteomes" id="UP001302072"/>
    </source>
</evidence>
<dbReference type="InterPro" id="IPR011123">
    <property type="entry name" value="Y_Y_Y"/>
</dbReference>
<dbReference type="Gene3D" id="1.10.287.130">
    <property type="match status" value="1"/>
</dbReference>
<accession>A0ABY9YR70</accession>
<dbReference type="RefSeq" id="WP_311192249.1">
    <property type="nucleotide sequence ID" value="NZ_CP115541.1"/>
</dbReference>
<dbReference type="InterPro" id="IPR036890">
    <property type="entry name" value="HATPase_C_sf"/>
</dbReference>
<dbReference type="InterPro" id="IPR003594">
    <property type="entry name" value="HATPase_dom"/>
</dbReference>
<dbReference type="InterPro" id="IPR011041">
    <property type="entry name" value="Quinoprot_gluc/sorb_DH_b-prop"/>
</dbReference>
<proteinExistence type="predicted"/>
<dbReference type="InterPro" id="IPR005467">
    <property type="entry name" value="His_kinase_dom"/>
</dbReference>
<comment type="catalytic activity">
    <reaction evidence="1">
        <text>ATP + protein L-histidine = ADP + protein N-phospho-L-histidine.</text>
        <dbReference type="EC" id="2.7.13.3"/>
    </reaction>
</comment>
<dbReference type="SUPFAM" id="SSF55874">
    <property type="entry name" value="ATPase domain of HSP90 chaperone/DNA topoisomerase II/histidine kinase"/>
    <property type="match status" value="1"/>
</dbReference>
<dbReference type="InterPro" id="IPR003661">
    <property type="entry name" value="HisK_dim/P_dom"/>
</dbReference>
<dbReference type="SUPFAM" id="SSF52172">
    <property type="entry name" value="CheY-like"/>
    <property type="match status" value="1"/>
</dbReference>
<protein>
    <recommendedName>
        <fullName evidence="2">histidine kinase</fullName>
        <ecNumber evidence="2">2.7.13.3</ecNumber>
    </recommendedName>
</protein>
<reference evidence="7 8" key="1">
    <citation type="submission" date="2022-12" db="EMBL/GenBank/DDBJ databases">
        <title>Two new species, Stenotrophomonas aracearum and Stenotrophomonas oahuensis, isolated from Anthurium (Araceae family) in Hawaii.</title>
        <authorList>
            <person name="Chunag S.C."/>
            <person name="Dobhal S."/>
            <person name="Alvarez A."/>
            <person name="Arif M."/>
        </authorList>
    </citation>
    <scope>NUCLEOTIDE SEQUENCE [LARGE SCALE GENOMIC DNA]</scope>
    <source>
        <strain evidence="7 8">A5586</strain>
    </source>
</reference>
<dbReference type="SUPFAM" id="SSF63829">
    <property type="entry name" value="Calcium-dependent phosphotriesterase"/>
    <property type="match status" value="2"/>
</dbReference>
<dbReference type="PANTHER" id="PTHR45339:SF5">
    <property type="entry name" value="HISTIDINE KINASE"/>
    <property type="match status" value="1"/>
</dbReference>
<dbReference type="CDD" id="cd16922">
    <property type="entry name" value="HATPase_EvgS-ArcB-TorS-like"/>
    <property type="match status" value="1"/>
</dbReference>
<evidence type="ECO:0000313" key="7">
    <source>
        <dbReference type="EMBL" id="WNH53086.1"/>
    </source>
</evidence>
<dbReference type="Pfam" id="PF00512">
    <property type="entry name" value="HisKA"/>
    <property type="match status" value="1"/>
</dbReference>
<dbReference type="PROSITE" id="PS50110">
    <property type="entry name" value="RESPONSE_REGULATORY"/>
    <property type="match status" value="1"/>
</dbReference>
<organism evidence="7 8">
    <name type="scientific">Stenotrophomonas oahuensis</name>
    <dbReference type="NCBI Taxonomy" id="3003271"/>
    <lineage>
        <taxon>Bacteria</taxon>
        <taxon>Pseudomonadati</taxon>
        <taxon>Pseudomonadota</taxon>
        <taxon>Gammaproteobacteria</taxon>
        <taxon>Lysobacterales</taxon>
        <taxon>Lysobacteraceae</taxon>
        <taxon>Stenotrophomonas</taxon>
    </lineage>
</organism>
<dbReference type="Gene3D" id="2.130.10.10">
    <property type="entry name" value="YVTN repeat-like/Quinoprotein amine dehydrogenase"/>
    <property type="match status" value="3"/>
</dbReference>
<dbReference type="Gene3D" id="2.60.40.10">
    <property type="entry name" value="Immunoglobulins"/>
    <property type="match status" value="1"/>
</dbReference>
<dbReference type="EMBL" id="CP115541">
    <property type="protein sequence ID" value="WNH53086.1"/>
    <property type="molecule type" value="Genomic_DNA"/>
</dbReference>
<evidence type="ECO:0000259" key="5">
    <source>
        <dbReference type="PROSITE" id="PS50109"/>
    </source>
</evidence>